<gene>
    <name evidence="2" type="ORF">OOZ53_21610</name>
</gene>
<dbReference type="EMBL" id="JAPJZH010000017">
    <property type="protein sequence ID" value="MDA4847970.1"/>
    <property type="molecule type" value="Genomic_DNA"/>
</dbReference>
<name>A0ABT4VTD3_9HYPH</name>
<comment type="caution">
    <text evidence="2">The sequence shown here is derived from an EMBL/GenBank/DDBJ whole genome shotgun (WGS) entry which is preliminary data.</text>
</comment>
<dbReference type="RefSeq" id="WP_271091812.1">
    <property type="nucleotide sequence ID" value="NZ_JAPJZH010000017.1"/>
</dbReference>
<keyword evidence="3" id="KW-1185">Reference proteome</keyword>
<evidence type="ECO:0000313" key="2">
    <source>
        <dbReference type="EMBL" id="MDA4847970.1"/>
    </source>
</evidence>
<evidence type="ECO:0000256" key="1">
    <source>
        <dbReference type="SAM" id="MobiDB-lite"/>
    </source>
</evidence>
<reference evidence="2" key="1">
    <citation type="submission" date="2022-11" db="EMBL/GenBank/DDBJ databases">
        <title>Hoeflea poritis sp. nov., isolated from scleractinian coral Porites lutea.</title>
        <authorList>
            <person name="Zhang G."/>
            <person name="Wei Q."/>
            <person name="Cai L."/>
        </authorList>
    </citation>
    <scope>NUCLEOTIDE SEQUENCE</scope>
    <source>
        <strain evidence="2">E7-10</strain>
    </source>
</reference>
<organism evidence="2 3">
    <name type="scientific">Hoeflea poritis</name>
    <dbReference type="NCBI Taxonomy" id="2993659"/>
    <lineage>
        <taxon>Bacteria</taxon>
        <taxon>Pseudomonadati</taxon>
        <taxon>Pseudomonadota</taxon>
        <taxon>Alphaproteobacteria</taxon>
        <taxon>Hyphomicrobiales</taxon>
        <taxon>Rhizobiaceae</taxon>
        <taxon>Hoeflea</taxon>
    </lineage>
</organism>
<feature type="region of interest" description="Disordered" evidence="1">
    <location>
        <begin position="1"/>
        <end position="38"/>
    </location>
</feature>
<dbReference type="Proteomes" id="UP001148313">
    <property type="component" value="Unassembled WGS sequence"/>
</dbReference>
<protein>
    <submittedName>
        <fullName evidence="2">Uncharacterized protein</fullName>
    </submittedName>
</protein>
<proteinExistence type="predicted"/>
<accession>A0ABT4VTD3</accession>
<feature type="compositionally biased region" description="Basic and acidic residues" evidence="1">
    <location>
        <begin position="19"/>
        <end position="36"/>
    </location>
</feature>
<sequence length="74" mass="7898">MFSLEGHTAIVTGGASGDDACHVRGMGEKRRDRERAGTGAIETALVRKMHDEETRRACLALPQSSYITGVTPPA</sequence>
<evidence type="ECO:0000313" key="3">
    <source>
        <dbReference type="Proteomes" id="UP001148313"/>
    </source>
</evidence>